<dbReference type="InterPro" id="IPR048576">
    <property type="entry name" value="Rv2175c_wHTH"/>
</dbReference>
<dbReference type="InterPro" id="IPR041098">
    <property type="entry name" value="Rv2175c_C"/>
</dbReference>
<proteinExistence type="predicted"/>
<name>A0A6J6N5Z8_9ZZZZ</name>
<accession>A0A6J6N5Z8</accession>
<evidence type="ECO:0000259" key="1">
    <source>
        <dbReference type="Pfam" id="PF18367"/>
    </source>
</evidence>
<reference evidence="3" key="1">
    <citation type="submission" date="2020-05" db="EMBL/GenBank/DDBJ databases">
        <authorList>
            <person name="Chiriac C."/>
            <person name="Salcher M."/>
            <person name="Ghai R."/>
            <person name="Kavagutti S V."/>
        </authorList>
    </citation>
    <scope>NUCLEOTIDE SEQUENCE</scope>
</reference>
<feature type="domain" description="DNA-binding protein Rv2175c wHTH" evidence="2">
    <location>
        <begin position="6"/>
        <end position="52"/>
    </location>
</feature>
<organism evidence="3">
    <name type="scientific">freshwater metagenome</name>
    <dbReference type="NCBI Taxonomy" id="449393"/>
    <lineage>
        <taxon>unclassified sequences</taxon>
        <taxon>metagenomes</taxon>
        <taxon>ecological metagenomes</taxon>
    </lineage>
</organism>
<evidence type="ECO:0000259" key="2">
    <source>
        <dbReference type="Pfam" id="PF21531"/>
    </source>
</evidence>
<dbReference type="Pfam" id="PF21531">
    <property type="entry name" value="Rv2175c_wHTH"/>
    <property type="match status" value="1"/>
</dbReference>
<dbReference type="Pfam" id="PF18367">
    <property type="entry name" value="Rv2175c_C"/>
    <property type="match status" value="1"/>
</dbReference>
<protein>
    <submittedName>
        <fullName evidence="3">Unannotated protein</fullName>
    </submittedName>
</protein>
<sequence>MTEPIDQVSSWLTVPEAGELLGIVPGKVRRLIEEHTLIAVKREGVLRIPAELIIQGEPLHSLRGTVLVLLDSGFSLQGAIDWLYSLDDSLKTTPMAALISGRKAEVRRLAQSLAL</sequence>
<evidence type="ECO:0000313" key="3">
    <source>
        <dbReference type="EMBL" id="CAB4680354.1"/>
    </source>
</evidence>
<gene>
    <name evidence="3" type="ORF">UFOPK2373_00206</name>
</gene>
<dbReference type="GO" id="GO:0003677">
    <property type="term" value="F:DNA binding"/>
    <property type="evidence" value="ECO:0007669"/>
    <property type="project" value="InterPro"/>
</dbReference>
<dbReference type="AlphaFoldDB" id="A0A6J6N5Z8"/>
<feature type="domain" description="Rv2175c C-terminal" evidence="1">
    <location>
        <begin position="60"/>
        <end position="114"/>
    </location>
</feature>
<dbReference type="EMBL" id="CAEZXL010000020">
    <property type="protein sequence ID" value="CAB4680354.1"/>
    <property type="molecule type" value="Genomic_DNA"/>
</dbReference>